<sequence>MPDRAAARGVVPGRGPRIESREVDGSMWLDGVRGSRTRLVERLGIPLG</sequence>
<keyword evidence="2" id="KW-1185">Reference proteome</keyword>
<organism evidence="1 2">
    <name type="scientific">Labilithrix luteola</name>
    <dbReference type="NCBI Taxonomy" id="1391654"/>
    <lineage>
        <taxon>Bacteria</taxon>
        <taxon>Pseudomonadati</taxon>
        <taxon>Myxococcota</taxon>
        <taxon>Polyangia</taxon>
        <taxon>Polyangiales</taxon>
        <taxon>Labilitrichaceae</taxon>
        <taxon>Labilithrix</taxon>
    </lineage>
</organism>
<gene>
    <name evidence="1" type="ORF">AKJ09_10366</name>
</gene>
<evidence type="ECO:0000313" key="1">
    <source>
        <dbReference type="EMBL" id="AKV03703.1"/>
    </source>
</evidence>
<dbReference type="KEGG" id="llu:AKJ09_10366"/>
<reference evidence="1 2" key="1">
    <citation type="submission" date="2015-08" db="EMBL/GenBank/DDBJ databases">
        <authorList>
            <person name="Babu N.S."/>
            <person name="Beckwith C.J."/>
            <person name="Beseler K.G."/>
            <person name="Brison A."/>
            <person name="Carone J.V."/>
            <person name="Caskin T.P."/>
            <person name="Diamond M."/>
            <person name="Durham M.E."/>
            <person name="Foxe J.M."/>
            <person name="Go M."/>
            <person name="Henderson B.A."/>
            <person name="Jones I.B."/>
            <person name="McGettigan J.A."/>
            <person name="Micheletti S.J."/>
            <person name="Nasrallah M.E."/>
            <person name="Ortiz D."/>
            <person name="Piller C.R."/>
            <person name="Privatt S.R."/>
            <person name="Schneider S.L."/>
            <person name="Sharp S."/>
            <person name="Smith T.C."/>
            <person name="Stanton J.D."/>
            <person name="Ullery H.E."/>
            <person name="Wilson R.J."/>
            <person name="Serrano M.G."/>
            <person name="Buck G."/>
            <person name="Lee V."/>
            <person name="Wang Y."/>
            <person name="Carvalho R."/>
            <person name="Voegtly L."/>
            <person name="Shi R."/>
            <person name="Duckworth R."/>
            <person name="Johnson A."/>
            <person name="Loviza R."/>
            <person name="Walstead R."/>
            <person name="Shah Z."/>
            <person name="Kiflezghi M."/>
            <person name="Wade K."/>
            <person name="Ball S.L."/>
            <person name="Bradley K.W."/>
            <person name="Asai D.J."/>
            <person name="Bowman C.A."/>
            <person name="Russell D.A."/>
            <person name="Pope W.H."/>
            <person name="Jacobs-Sera D."/>
            <person name="Hendrix R.W."/>
            <person name="Hatfull G.F."/>
        </authorList>
    </citation>
    <scope>NUCLEOTIDE SEQUENCE [LARGE SCALE GENOMIC DNA]</scope>
    <source>
        <strain evidence="1 2">DSM 27648</strain>
    </source>
</reference>
<dbReference type="STRING" id="1391654.AKJ09_10366"/>
<accession>A0A0K1QDB5</accession>
<dbReference type="AlphaFoldDB" id="A0A0K1QDB5"/>
<protein>
    <submittedName>
        <fullName evidence="1">Uncharacterized protein</fullName>
    </submittedName>
</protein>
<dbReference type="Proteomes" id="UP000064967">
    <property type="component" value="Chromosome"/>
</dbReference>
<name>A0A0K1QDB5_9BACT</name>
<dbReference type="EMBL" id="CP012333">
    <property type="protein sequence ID" value="AKV03703.1"/>
    <property type="molecule type" value="Genomic_DNA"/>
</dbReference>
<evidence type="ECO:0000313" key="2">
    <source>
        <dbReference type="Proteomes" id="UP000064967"/>
    </source>
</evidence>
<proteinExistence type="predicted"/>